<keyword evidence="2" id="KW-1185">Reference proteome</keyword>
<reference evidence="1 2" key="1">
    <citation type="submission" date="2021-02" db="EMBL/GenBank/DDBJ databases">
        <title>Actinophytocola xerophila sp. nov., isolated from soil of cotton cropping field.</title>
        <authorList>
            <person name="Huang R."/>
            <person name="Chen X."/>
            <person name="Ge X."/>
            <person name="Liu W."/>
        </authorList>
    </citation>
    <scope>NUCLEOTIDE SEQUENCE [LARGE SCALE GENOMIC DNA]</scope>
    <source>
        <strain evidence="1 2">S1-96</strain>
    </source>
</reference>
<name>A0ABT2J7I7_9PSEU</name>
<protein>
    <submittedName>
        <fullName evidence="1">Uncharacterized protein</fullName>
    </submittedName>
</protein>
<proteinExistence type="predicted"/>
<evidence type="ECO:0000313" key="1">
    <source>
        <dbReference type="EMBL" id="MCT2583254.1"/>
    </source>
</evidence>
<evidence type="ECO:0000313" key="2">
    <source>
        <dbReference type="Proteomes" id="UP001156441"/>
    </source>
</evidence>
<comment type="caution">
    <text evidence="1">The sequence shown here is derived from an EMBL/GenBank/DDBJ whole genome shotgun (WGS) entry which is preliminary data.</text>
</comment>
<dbReference type="Proteomes" id="UP001156441">
    <property type="component" value="Unassembled WGS sequence"/>
</dbReference>
<organism evidence="1 2">
    <name type="scientific">Actinophytocola gossypii</name>
    <dbReference type="NCBI Taxonomy" id="2812003"/>
    <lineage>
        <taxon>Bacteria</taxon>
        <taxon>Bacillati</taxon>
        <taxon>Actinomycetota</taxon>
        <taxon>Actinomycetes</taxon>
        <taxon>Pseudonocardiales</taxon>
        <taxon>Pseudonocardiaceae</taxon>
    </lineage>
</organism>
<dbReference type="RefSeq" id="WP_260190627.1">
    <property type="nucleotide sequence ID" value="NZ_JAFFZE010000009.1"/>
</dbReference>
<sequence length="45" mass="4431">MLENTSLGGSLDWHDGHFAIVSPTVVVTKPGGGGGGGSTATLVYS</sequence>
<gene>
    <name evidence="1" type="ORF">JT362_09020</name>
</gene>
<accession>A0ABT2J7I7</accession>
<dbReference type="EMBL" id="JAFFZE010000009">
    <property type="protein sequence ID" value="MCT2583254.1"/>
    <property type="molecule type" value="Genomic_DNA"/>
</dbReference>